<name>A0ABS4J9P4_9BACL</name>
<dbReference type="InterPro" id="IPR019079">
    <property type="entry name" value="Capsule_synth_CapA"/>
</dbReference>
<dbReference type="SUPFAM" id="SSF56300">
    <property type="entry name" value="Metallo-dependent phosphatases"/>
    <property type="match status" value="1"/>
</dbReference>
<dbReference type="InterPro" id="IPR029052">
    <property type="entry name" value="Metallo-depent_PP-like"/>
</dbReference>
<protein>
    <submittedName>
        <fullName evidence="3">Poly-gamma-glutamate synthesis protein (Capsule biosynthesis protein)</fullName>
    </submittedName>
</protein>
<dbReference type="RefSeq" id="WP_209979163.1">
    <property type="nucleotide sequence ID" value="NZ_JAGGLB010000052.1"/>
</dbReference>
<evidence type="ECO:0000313" key="3">
    <source>
        <dbReference type="EMBL" id="MBP1996578.1"/>
    </source>
</evidence>
<evidence type="ECO:0000313" key="4">
    <source>
        <dbReference type="Proteomes" id="UP001519287"/>
    </source>
</evidence>
<feature type="domain" description="Capsule synthesis protein CapA" evidence="2">
    <location>
        <begin position="5"/>
        <end position="254"/>
    </location>
</feature>
<organism evidence="3 4">
    <name type="scientific">Paenibacillus eucommiae</name>
    <dbReference type="NCBI Taxonomy" id="1355755"/>
    <lineage>
        <taxon>Bacteria</taxon>
        <taxon>Bacillati</taxon>
        <taxon>Bacillota</taxon>
        <taxon>Bacilli</taxon>
        <taxon>Bacillales</taxon>
        <taxon>Paenibacillaceae</taxon>
        <taxon>Paenibacillus</taxon>
    </lineage>
</organism>
<dbReference type="InterPro" id="IPR052169">
    <property type="entry name" value="CW_Biosynth-Accessory"/>
</dbReference>
<comment type="similarity">
    <text evidence="1">Belongs to the CapA family.</text>
</comment>
<dbReference type="Proteomes" id="UP001519287">
    <property type="component" value="Unassembled WGS sequence"/>
</dbReference>
<evidence type="ECO:0000259" key="2">
    <source>
        <dbReference type="SMART" id="SM00854"/>
    </source>
</evidence>
<dbReference type="Pfam" id="PF09587">
    <property type="entry name" value="PGA_cap"/>
    <property type="match status" value="1"/>
</dbReference>
<gene>
    <name evidence="3" type="ORF">J2Z66_008226</name>
</gene>
<keyword evidence="4" id="KW-1185">Reference proteome</keyword>
<sequence length="350" mass="39220">MTEIKIAAVGDLLINRNICMSVKSPGEHLYTFDSLFEEVAPYLQEADLTIGNLEIPLKGDKPFIKKRNPKTGCPLFNCPEQLAATLKRTGFNVLTTANNHCLDNGIGGLQRTLQVLNENGLAHTGTFATREQSRKKLIVDVKGIKIGILAYTRSTNGISVPKHMPWSVNRINEDKIKKELSQIKQECDLAIVCLHFGQEHRQIPNLGQRKLVNSLLQHGADIILGSHPHVLQPILRTKSQKLAIFSLGNFISIRLNNDPYTNNGLILQLSIKKEGSSRAKLVGVDWIPTWTLRKLQNNQVSYRVLPNLQQLHTKEFNKNLTPKQLMMMEKMFTHTSTILNTSLPSGPKKG</sequence>
<dbReference type="SMART" id="SM00854">
    <property type="entry name" value="PGA_cap"/>
    <property type="match status" value="1"/>
</dbReference>
<comment type="caution">
    <text evidence="3">The sequence shown here is derived from an EMBL/GenBank/DDBJ whole genome shotgun (WGS) entry which is preliminary data.</text>
</comment>
<evidence type="ECO:0000256" key="1">
    <source>
        <dbReference type="ARBA" id="ARBA00005662"/>
    </source>
</evidence>
<accession>A0ABS4J9P4</accession>
<dbReference type="PANTHER" id="PTHR33393:SF12">
    <property type="entry name" value="CAPSULE BIOSYNTHESIS PROTEIN CAPA"/>
    <property type="match status" value="1"/>
</dbReference>
<proteinExistence type="inferred from homology"/>
<dbReference type="EMBL" id="JAGGLB010000052">
    <property type="protein sequence ID" value="MBP1996578.1"/>
    <property type="molecule type" value="Genomic_DNA"/>
</dbReference>
<dbReference type="Gene3D" id="3.60.21.10">
    <property type="match status" value="1"/>
</dbReference>
<dbReference type="CDD" id="cd07381">
    <property type="entry name" value="MPP_CapA"/>
    <property type="match status" value="1"/>
</dbReference>
<dbReference type="PANTHER" id="PTHR33393">
    <property type="entry name" value="POLYGLUTAMINE SYNTHESIS ACCESSORY PROTEIN RV0574C-RELATED"/>
    <property type="match status" value="1"/>
</dbReference>
<reference evidence="3 4" key="1">
    <citation type="submission" date="2021-03" db="EMBL/GenBank/DDBJ databases">
        <title>Genomic Encyclopedia of Type Strains, Phase IV (KMG-IV): sequencing the most valuable type-strain genomes for metagenomic binning, comparative biology and taxonomic classification.</title>
        <authorList>
            <person name="Goeker M."/>
        </authorList>
    </citation>
    <scope>NUCLEOTIDE SEQUENCE [LARGE SCALE GENOMIC DNA]</scope>
    <source>
        <strain evidence="3 4">DSM 26048</strain>
    </source>
</reference>